<dbReference type="Proteomes" id="UP000580709">
    <property type="component" value="Unassembled WGS sequence"/>
</dbReference>
<reference evidence="2 3" key="1">
    <citation type="submission" date="2018-12" db="EMBL/GenBank/DDBJ databases">
        <title>Corynebacterium sanguinis sp. nov., a clinically-associated and environmental corynebacterium.</title>
        <authorList>
            <person name="Gonzales-Siles L."/>
            <person name="Jaen-Luchoro D."/>
            <person name="Cardew S."/>
            <person name="Inganas E."/>
            <person name="Ohlen M."/>
            <person name="Jensie-Markopolous S."/>
            <person name="Pinyeiro-Iglesias B."/>
            <person name="Molin K."/>
            <person name="Skovbjerg S."/>
            <person name="Svensson-Stadler L."/>
            <person name="Funke G."/>
            <person name="Moore E.R.B."/>
        </authorList>
    </citation>
    <scope>NUCLEOTIDE SEQUENCE [LARGE SCALE GENOMIC DNA]</scope>
    <source>
        <strain evidence="2 3">58734</strain>
    </source>
</reference>
<evidence type="ECO:0000313" key="4">
    <source>
        <dbReference type="Proteomes" id="UP000580709"/>
    </source>
</evidence>
<evidence type="ECO:0000313" key="3">
    <source>
        <dbReference type="Proteomes" id="UP000336646"/>
    </source>
</evidence>
<dbReference type="RefSeq" id="WP_136651261.1">
    <property type="nucleotide sequence ID" value="NZ_CP038157.1"/>
</dbReference>
<evidence type="ECO:0000313" key="1">
    <source>
        <dbReference type="EMBL" id="MBA4504076.1"/>
    </source>
</evidence>
<dbReference type="GeneID" id="74902440"/>
<proteinExistence type="predicted"/>
<dbReference type="AlphaFoldDB" id="A0A6C1TZZ8"/>
<dbReference type="Proteomes" id="UP000336646">
    <property type="component" value="Unassembled WGS sequence"/>
</dbReference>
<name>A0A6C1TZZ8_9CORY</name>
<protein>
    <recommendedName>
        <fullName evidence="5">NUDIX hydrolase</fullName>
    </recommendedName>
</protein>
<evidence type="ECO:0008006" key="5">
    <source>
        <dbReference type="Google" id="ProtNLM"/>
    </source>
</evidence>
<organism evidence="2 3">
    <name type="scientific">Corynebacterium sanguinis</name>
    <dbReference type="NCBI Taxonomy" id="2594913"/>
    <lineage>
        <taxon>Bacteria</taxon>
        <taxon>Bacillati</taxon>
        <taxon>Actinomycetota</taxon>
        <taxon>Actinomycetes</taxon>
        <taxon>Mycobacteriales</taxon>
        <taxon>Corynebacteriaceae</taxon>
        <taxon>Corynebacterium</taxon>
    </lineage>
</organism>
<dbReference type="EMBL" id="JACEOR010000072">
    <property type="protein sequence ID" value="MBA4504076.1"/>
    <property type="molecule type" value="Genomic_DNA"/>
</dbReference>
<dbReference type="OrthoDB" id="3214694at2"/>
<sequence>MLAVMAAVVVVVLFWAYLTAQRLDRLHIRVDRSRDALQAALDRRCAVIAATIPEVAERARAAERVRLTPRDVATRCEVEDALRGDVDKQGPAHANGRDLAEADTRVALALRFYNEAVSDTRAVRLRVPVRVLRLGGSATLPEYAHLSATRAVA</sequence>
<comment type="caution">
    <text evidence="2">The sequence shown here is derived from an EMBL/GenBank/DDBJ whole genome shotgun (WGS) entry which is preliminary data.</text>
</comment>
<keyword evidence="4" id="KW-1185">Reference proteome</keyword>
<dbReference type="EMBL" id="RXIR01000004">
    <property type="protein sequence ID" value="TVS29664.1"/>
    <property type="molecule type" value="Genomic_DNA"/>
</dbReference>
<evidence type="ECO:0000313" key="2">
    <source>
        <dbReference type="EMBL" id="TVS29664.1"/>
    </source>
</evidence>
<gene>
    <name evidence="2" type="ORF">EKI59_03290</name>
    <name evidence="1" type="ORF">H0H28_01725</name>
</gene>
<accession>A0A6C1TZZ8</accession>
<reference evidence="1 4" key="2">
    <citation type="submission" date="2020-07" db="EMBL/GenBank/DDBJ databases">
        <authorList>
            <person name="Khare M."/>
        </authorList>
    </citation>
    <scope>NUCLEOTIDE SEQUENCE [LARGE SCALE GENOMIC DNA]</scope>
    <source>
        <strain evidence="1 4">P8776</strain>
    </source>
</reference>